<name>A0AAX2TMM7_NEIGO</name>
<dbReference type="InterPro" id="IPR004307">
    <property type="entry name" value="TspO_MBR"/>
</dbReference>
<evidence type="ECO:0000256" key="4">
    <source>
        <dbReference type="ARBA" id="ARBA00022989"/>
    </source>
</evidence>
<dbReference type="GO" id="GO:0033013">
    <property type="term" value="P:tetrapyrrole metabolic process"/>
    <property type="evidence" value="ECO:0007669"/>
    <property type="project" value="UniProtKB-ARBA"/>
</dbReference>
<accession>A0AAX2TMM7</accession>
<dbReference type="CDD" id="cd15904">
    <property type="entry name" value="TSPO_MBR"/>
    <property type="match status" value="1"/>
</dbReference>
<evidence type="ECO:0000313" key="8">
    <source>
        <dbReference type="Proteomes" id="UP000307092"/>
    </source>
</evidence>
<reference evidence="7 8" key="1">
    <citation type="submission" date="2019-04" db="EMBL/GenBank/DDBJ databases">
        <title>The CDC panel for molecular diagnostics of ciprofloxacin resistance and its use for research and clinical development.</title>
        <authorList>
            <person name="Liu H."/>
            <person name="Tang K."/>
            <person name="Pham C."/>
            <person name="Schmerer M."/>
        </authorList>
    </citation>
    <scope>NUCLEOTIDE SEQUENCE [LARGE SCALE GENOMIC DNA]</scope>
    <source>
        <strain evidence="7 8">LRRBGS_0742</strain>
    </source>
</reference>
<evidence type="ECO:0000256" key="5">
    <source>
        <dbReference type="ARBA" id="ARBA00023136"/>
    </source>
</evidence>
<dbReference type="InterPro" id="IPR038330">
    <property type="entry name" value="TspO/MBR-related_sf"/>
</dbReference>
<evidence type="ECO:0000256" key="1">
    <source>
        <dbReference type="ARBA" id="ARBA00004141"/>
    </source>
</evidence>
<dbReference type="PANTHER" id="PTHR10057">
    <property type="entry name" value="PERIPHERAL-TYPE BENZODIAZEPINE RECEPTOR"/>
    <property type="match status" value="1"/>
</dbReference>
<evidence type="ECO:0000256" key="6">
    <source>
        <dbReference type="SAM" id="Phobius"/>
    </source>
</evidence>
<dbReference type="PANTHER" id="PTHR10057:SF0">
    <property type="entry name" value="TRANSLOCATOR PROTEIN"/>
    <property type="match status" value="1"/>
</dbReference>
<dbReference type="AlphaFoldDB" id="A0AAX2TMM7"/>
<organism evidence="7 8">
    <name type="scientific">Neisseria gonorrhoeae</name>
    <dbReference type="NCBI Taxonomy" id="485"/>
    <lineage>
        <taxon>Bacteria</taxon>
        <taxon>Pseudomonadati</taxon>
        <taxon>Pseudomonadota</taxon>
        <taxon>Betaproteobacteria</taxon>
        <taxon>Neisseriales</taxon>
        <taxon>Neisseriaceae</taxon>
        <taxon>Neisseria</taxon>
    </lineage>
</organism>
<dbReference type="Proteomes" id="UP000307092">
    <property type="component" value="Unassembled WGS sequence"/>
</dbReference>
<evidence type="ECO:0000256" key="3">
    <source>
        <dbReference type="ARBA" id="ARBA00022692"/>
    </source>
</evidence>
<sequence length="99" mass="11279">SIIYLLIAIAGWRVWERGLRISRRIWLTQLALNFAWSPIFFSFHRPGTALAVILALLSAIVIFQVTTWKADKVSAILFAPYACWVAFASLLNVEMVRLN</sequence>
<feature type="transmembrane region" description="Helical" evidence="6">
    <location>
        <begin position="75"/>
        <end position="93"/>
    </location>
</feature>
<comment type="caution">
    <text evidence="7">The sequence shown here is derived from an EMBL/GenBank/DDBJ whole genome shotgun (WGS) entry which is preliminary data.</text>
</comment>
<dbReference type="GO" id="GO:0016020">
    <property type="term" value="C:membrane"/>
    <property type="evidence" value="ECO:0007669"/>
    <property type="project" value="UniProtKB-SubCell"/>
</dbReference>
<dbReference type="Gene3D" id="1.20.1260.100">
    <property type="entry name" value="TspO/MBR protein"/>
    <property type="match status" value="1"/>
</dbReference>
<feature type="transmembrane region" description="Helical" evidence="6">
    <location>
        <begin position="49"/>
        <end position="68"/>
    </location>
</feature>
<proteinExistence type="inferred from homology"/>
<feature type="transmembrane region" description="Helical" evidence="6">
    <location>
        <begin position="25"/>
        <end position="43"/>
    </location>
</feature>
<evidence type="ECO:0000313" key="7">
    <source>
        <dbReference type="EMBL" id="TJX01747.1"/>
    </source>
</evidence>
<protein>
    <submittedName>
        <fullName evidence="7">Tryptophan-rich sensory protein</fullName>
    </submittedName>
</protein>
<keyword evidence="4 6" id="KW-1133">Transmembrane helix</keyword>
<dbReference type="Pfam" id="PF03073">
    <property type="entry name" value="TspO_MBR"/>
    <property type="match status" value="1"/>
</dbReference>
<keyword evidence="5 6" id="KW-0472">Membrane</keyword>
<keyword evidence="3 6" id="KW-0812">Transmembrane</keyword>
<comment type="similarity">
    <text evidence="2">Belongs to the TspO/BZRP family.</text>
</comment>
<evidence type="ECO:0000256" key="2">
    <source>
        <dbReference type="ARBA" id="ARBA00007524"/>
    </source>
</evidence>
<feature type="non-terminal residue" evidence="7">
    <location>
        <position position="1"/>
    </location>
</feature>
<dbReference type="EMBL" id="SUQX01000154">
    <property type="protein sequence ID" value="TJX01747.1"/>
    <property type="molecule type" value="Genomic_DNA"/>
</dbReference>
<gene>
    <name evidence="7" type="ORF">E8M63_13415</name>
</gene>
<dbReference type="RefSeq" id="WP_146710711.1">
    <property type="nucleotide sequence ID" value="NZ_SUQX01000154.1"/>
</dbReference>
<comment type="subcellular location">
    <subcellularLocation>
        <location evidence="1">Membrane</location>
        <topology evidence="1">Multi-pass membrane protein</topology>
    </subcellularLocation>
</comment>
<dbReference type="FunFam" id="1.20.1260.100:FF:000001">
    <property type="entry name" value="translocator protein 2"/>
    <property type="match status" value="1"/>
</dbReference>